<comment type="caution">
    <text evidence="1">The sequence shown here is derived from an EMBL/GenBank/DDBJ whole genome shotgun (WGS) entry which is preliminary data.</text>
</comment>
<keyword evidence="2" id="KW-1185">Reference proteome</keyword>
<evidence type="ECO:0000313" key="2">
    <source>
        <dbReference type="Proteomes" id="UP000299102"/>
    </source>
</evidence>
<dbReference type="Proteomes" id="UP000299102">
    <property type="component" value="Unassembled WGS sequence"/>
</dbReference>
<name>A0A4C1TTY0_EUMVA</name>
<dbReference type="AlphaFoldDB" id="A0A4C1TTY0"/>
<evidence type="ECO:0000313" key="1">
    <source>
        <dbReference type="EMBL" id="GBP17358.1"/>
    </source>
</evidence>
<sequence length="76" mass="8662">MKHLKLQSQGKCVCGYTDTNTVVGEPTVYLYSSSNMNSADEWKWPDEDNLTDSANPQTTFYGSHQQNTQMVWNLVQ</sequence>
<dbReference type="OrthoDB" id="445152at2759"/>
<dbReference type="EMBL" id="BGZK01006276">
    <property type="protein sequence ID" value="GBP17358.1"/>
    <property type="molecule type" value="Genomic_DNA"/>
</dbReference>
<protein>
    <submittedName>
        <fullName evidence="1">Uncharacterized protein</fullName>
    </submittedName>
</protein>
<proteinExistence type="predicted"/>
<reference evidence="1 2" key="1">
    <citation type="journal article" date="2019" name="Commun. Biol.">
        <title>The bagworm genome reveals a unique fibroin gene that provides high tensile strength.</title>
        <authorList>
            <person name="Kono N."/>
            <person name="Nakamura H."/>
            <person name="Ohtoshi R."/>
            <person name="Tomita M."/>
            <person name="Numata K."/>
            <person name="Arakawa K."/>
        </authorList>
    </citation>
    <scope>NUCLEOTIDE SEQUENCE [LARGE SCALE GENOMIC DNA]</scope>
</reference>
<gene>
    <name evidence="1" type="ORF">EVAR_73722_1</name>
</gene>
<organism evidence="1 2">
    <name type="scientific">Eumeta variegata</name>
    <name type="common">Bagworm moth</name>
    <name type="synonym">Eumeta japonica</name>
    <dbReference type="NCBI Taxonomy" id="151549"/>
    <lineage>
        <taxon>Eukaryota</taxon>
        <taxon>Metazoa</taxon>
        <taxon>Ecdysozoa</taxon>
        <taxon>Arthropoda</taxon>
        <taxon>Hexapoda</taxon>
        <taxon>Insecta</taxon>
        <taxon>Pterygota</taxon>
        <taxon>Neoptera</taxon>
        <taxon>Endopterygota</taxon>
        <taxon>Lepidoptera</taxon>
        <taxon>Glossata</taxon>
        <taxon>Ditrysia</taxon>
        <taxon>Tineoidea</taxon>
        <taxon>Psychidae</taxon>
        <taxon>Oiketicinae</taxon>
        <taxon>Eumeta</taxon>
    </lineage>
</organism>
<accession>A0A4C1TTY0</accession>